<dbReference type="Proteomes" id="UP000887565">
    <property type="component" value="Unplaced"/>
</dbReference>
<keyword evidence="1" id="KW-1185">Reference proteome</keyword>
<dbReference type="WBParaSite" id="nRc.2.0.1.t25529-RA">
    <property type="protein sequence ID" value="nRc.2.0.1.t25529-RA"/>
    <property type="gene ID" value="nRc.2.0.1.g25529"/>
</dbReference>
<accession>A0A915JHD6</accession>
<evidence type="ECO:0000313" key="1">
    <source>
        <dbReference type="Proteomes" id="UP000887565"/>
    </source>
</evidence>
<proteinExistence type="predicted"/>
<dbReference type="AlphaFoldDB" id="A0A915JHD6"/>
<reference evidence="2" key="1">
    <citation type="submission" date="2022-11" db="UniProtKB">
        <authorList>
            <consortium name="WormBaseParasite"/>
        </authorList>
    </citation>
    <scope>IDENTIFICATION</scope>
</reference>
<evidence type="ECO:0000313" key="2">
    <source>
        <dbReference type="WBParaSite" id="nRc.2.0.1.t25529-RA"/>
    </source>
</evidence>
<protein>
    <submittedName>
        <fullName evidence="2">Uncharacterized protein</fullName>
    </submittedName>
</protein>
<organism evidence="1 2">
    <name type="scientific">Romanomermis culicivorax</name>
    <name type="common">Nematode worm</name>
    <dbReference type="NCBI Taxonomy" id="13658"/>
    <lineage>
        <taxon>Eukaryota</taxon>
        <taxon>Metazoa</taxon>
        <taxon>Ecdysozoa</taxon>
        <taxon>Nematoda</taxon>
        <taxon>Enoplea</taxon>
        <taxon>Dorylaimia</taxon>
        <taxon>Mermithida</taxon>
        <taxon>Mermithoidea</taxon>
        <taxon>Mermithidae</taxon>
        <taxon>Romanomermis</taxon>
    </lineage>
</organism>
<name>A0A915JHD6_ROMCU</name>
<sequence>MINASLADLKLLLKVIPLVRPHTELVLNAVNNNILKEIPDAERVKFYDDKSDTFSQPEEAKAEEVASVFISPHCQQWLTGTVFLTRMATVPDVIVQPLTTNNIAAEFPIKTVIINFTN</sequence>